<dbReference type="RefSeq" id="WP_054536016.1">
    <property type="nucleotide sequence ID" value="NZ_LGKP01000026.1"/>
</dbReference>
<sequence>MEYRRLGKAGMRVSAVSLGAWLTYGGSVESDMAAQCLRAAIDNGINFIDVADAYAYGEAERVVGAVIRDYKRSDLVLSSKLFWPMSSNVNDQGLSRKHIMESIDKSLRHFGTDYLDIYFCHRFDPNTPLEETVRAMSDLVQAGKVLYWGTSVWEADQIEQAVSIAKQYNGYLPQVEQPRYNMLDRHIEPAIIPTCEQHGLGLTVWSPLAQGLLTGKYNAGVPEGSRGATTKWLDRELNDTNLQKIRQLTAIAEELELTTSQLALAWVLRLPQISSVITGATKPEHVLDNIKAGEVQLSADVQAQIEAILA</sequence>
<dbReference type="FunFam" id="3.20.20.100:FF:000004">
    <property type="entry name" value="Oxidoreductase, aldo/keto reductase"/>
    <property type="match status" value="1"/>
</dbReference>
<dbReference type="PRINTS" id="PR01577">
    <property type="entry name" value="KCNABCHANNEL"/>
</dbReference>
<dbReference type="PANTHER" id="PTHR43150">
    <property type="entry name" value="HYPERKINETIC, ISOFORM M"/>
    <property type="match status" value="1"/>
</dbReference>
<organism evidence="5 6">
    <name type="scientific">Herpetosiphon geysericola</name>
    <dbReference type="NCBI Taxonomy" id="70996"/>
    <lineage>
        <taxon>Bacteria</taxon>
        <taxon>Bacillati</taxon>
        <taxon>Chloroflexota</taxon>
        <taxon>Chloroflexia</taxon>
        <taxon>Herpetosiphonales</taxon>
        <taxon>Herpetosiphonaceae</taxon>
        <taxon>Herpetosiphon</taxon>
    </lineage>
</organism>
<name>A0A0P6XMZ7_9CHLR</name>
<protein>
    <submittedName>
        <fullName evidence="5">Voltage-gated potassium channel</fullName>
    </submittedName>
</protein>
<dbReference type="GO" id="GO:0005829">
    <property type="term" value="C:cytosol"/>
    <property type="evidence" value="ECO:0007669"/>
    <property type="project" value="UniProtKB-ARBA"/>
</dbReference>
<dbReference type="Gene3D" id="3.20.20.100">
    <property type="entry name" value="NADP-dependent oxidoreductase domain"/>
    <property type="match status" value="1"/>
</dbReference>
<comment type="caution">
    <text evidence="5">The sequence shown here is derived from an EMBL/GenBank/DDBJ whole genome shotgun (WGS) entry which is preliminary data.</text>
</comment>
<keyword evidence="2" id="KW-0521">NADP</keyword>
<evidence type="ECO:0000313" key="6">
    <source>
        <dbReference type="Proteomes" id="UP000050277"/>
    </source>
</evidence>
<dbReference type="AlphaFoldDB" id="A0A0P6XMZ7"/>
<dbReference type="GO" id="GO:0034220">
    <property type="term" value="P:monoatomic ion transmembrane transport"/>
    <property type="evidence" value="ECO:0007669"/>
    <property type="project" value="UniProtKB-KW"/>
</dbReference>
<keyword evidence="5" id="KW-0813">Transport</keyword>
<evidence type="ECO:0000259" key="4">
    <source>
        <dbReference type="Pfam" id="PF00248"/>
    </source>
</evidence>
<reference evidence="5 6" key="1">
    <citation type="submission" date="2015-07" db="EMBL/GenBank/DDBJ databases">
        <title>Whole genome sequence of Herpetosiphon geysericola DSM 7119.</title>
        <authorList>
            <person name="Hemp J."/>
            <person name="Ward L.M."/>
            <person name="Pace L.A."/>
            <person name="Fischer W.W."/>
        </authorList>
    </citation>
    <scope>NUCLEOTIDE SEQUENCE [LARGE SCALE GENOMIC DNA]</scope>
    <source>
        <strain evidence="5 6">DSM 7119</strain>
    </source>
</reference>
<dbReference type="InterPro" id="IPR036812">
    <property type="entry name" value="NAD(P)_OxRdtase_dom_sf"/>
</dbReference>
<evidence type="ECO:0000256" key="2">
    <source>
        <dbReference type="ARBA" id="ARBA00022857"/>
    </source>
</evidence>
<keyword evidence="5" id="KW-0406">Ion transport</keyword>
<dbReference type="STRING" id="70996.SE18_18860"/>
<dbReference type="Pfam" id="PF00248">
    <property type="entry name" value="Aldo_ket_red"/>
    <property type="match status" value="1"/>
</dbReference>
<dbReference type="EMBL" id="LGKP01000026">
    <property type="protein sequence ID" value="KPL84936.1"/>
    <property type="molecule type" value="Genomic_DNA"/>
</dbReference>
<dbReference type="GO" id="GO:0016491">
    <property type="term" value="F:oxidoreductase activity"/>
    <property type="evidence" value="ECO:0007669"/>
    <property type="project" value="UniProtKB-KW"/>
</dbReference>
<evidence type="ECO:0000256" key="1">
    <source>
        <dbReference type="ARBA" id="ARBA00006515"/>
    </source>
</evidence>
<proteinExistence type="inferred from homology"/>
<accession>A0A0P6XMZ7</accession>
<dbReference type="SUPFAM" id="SSF51430">
    <property type="entry name" value="NAD(P)-linked oxidoreductase"/>
    <property type="match status" value="1"/>
</dbReference>
<keyword evidence="5" id="KW-0407">Ion channel</keyword>
<dbReference type="PANTHER" id="PTHR43150:SF2">
    <property type="entry name" value="HYPERKINETIC, ISOFORM M"/>
    <property type="match status" value="1"/>
</dbReference>
<gene>
    <name evidence="5" type="ORF">SE18_18860</name>
</gene>
<dbReference type="InterPro" id="IPR005399">
    <property type="entry name" value="K_chnl_volt-dep_bsu_KCNAB-rel"/>
</dbReference>
<keyword evidence="6" id="KW-1185">Reference proteome</keyword>
<dbReference type="OrthoDB" id="9804790at2"/>
<comment type="similarity">
    <text evidence="1">Belongs to the shaker potassium channel beta subunit family.</text>
</comment>
<dbReference type="InterPro" id="IPR023210">
    <property type="entry name" value="NADP_OxRdtase_dom"/>
</dbReference>
<keyword evidence="3" id="KW-0560">Oxidoreductase</keyword>
<feature type="domain" description="NADP-dependent oxidoreductase" evidence="4">
    <location>
        <begin position="16"/>
        <end position="309"/>
    </location>
</feature>
<evidence type="ECO:0000256" key="3">
    <source>
        <dbReference type="ARBA" id="ARBA00023002"/>
    </source>
</evidence>
<evidence type="ECO:0000313" key="5">
    <source>
        <dbReference type="EMBL" id="KPL84936.1"/>
    </source>
</evidence>
<dbReference type="CDD" id="cd19074">
    <property type="entry name" value="Aldo_ket_red_shaker-like"/>
    <property type="match status" value="1"/>
</dbReference>
<dbReference type="Proteomes" id="UP000050277">
    <property type="component" value="Unassembled WGS sequence"/>
</dbReference>